<gene>
    <name evidence="1" type="ORF">V6N12_058289</name>
</gene>
<name>A0ABR2EVS6_9ROSI</name>
<sequence>MSSMVAEAMSFEVVEAMSSMVAEAMSFEVVEAMLSVIAEAMLFAVAEVVIAEAMVLITTEAYNNCSSGNASCMSVPVVSFFPFSSHDK</sequence>
<protein>
    <submittedName>
        <fullName evidence="1">Uncharacterized protein</fullName>
    </submittedName>
</protein>
<keyword evidence="2" id="KW-1185">Reference proteome</keyword>
<organism evidence="1 2">
    <name type="scientific">Hibiscus sabdariffa</name>
    <name type="common">roselle</name>
    <dbReference type="NCBI Taxonomy" id="183260"/>
    <lineage>
        <taxon>Eukaryota</taxon>
        <taxon>Viridiplantae</taxon>
        <taxon>Streptophyta</taxon>
        <taxon>Embryophyta</taxon>
        <taxon>Tracheophyta</taxon>
        <taxon>Spermatophyta</taxon>
        <taxon>Magnoliopsida</taxon>
        <taxon>eudicotyledons</taxon>
        <taxon>Gunneridae</taxon>
        <taxon>Pentapetalae</taxon>
        <taxon>rosids</taxon>
        <taxon>malvids</taxon>
        <taxon>Malvales</taxon>
        <taxon>Malvaceae</taxon>
        <taxon>Malvoideae</taxon>
        <taxon>Hibiscus</taxon>
    </lineage>
</organism>
<accession>A0ABR2EVS6</accession>
<evidence type="ECO:0000313" key="2">
    <source>
        <dbReference type="Proteomes" id="UP001472677"/>
    </source>
</evidence>
<evidence type="ECO:0000313" key="1">
    <source>
        <dbReference type="EMBL" id="KAK8564706.1"/>
    </source>
</evidence>
<reference evidence="1 2" key="1">
    <citation type="journal article" date="2024" name="G3 (Bethesda)">
        <title>Genome assembly of Hibiscus sabdariffa L. provides insights into metabolisms of medicinal natural products.</title>
        <authorList>
            <person name="Kim T."/>
        </authorList>
    </citation>
    <scope>NUCLEOTIDE SEQUENCE [LARGE SCALE GENOMIC DNA]</scope>
    <source>
        <strain evidence="1">TK-2024</strain>
        <tissue evidence="1">Old leaves</tissue>
    </source>
</reference>
<proteinExistence type="predicted"/>
<comment type="caution">
    <text evidence="1">The sequence shown here is derived from an EMBL/GenBank/DDBJ whole genome shotgun (WGS) entry which is preliminary data.</text>
</comment>
<dbReference type="Proteomes" id="UP001472677">
    <property type="component" value="Unassembled WGS sequence"/>
</dbReference>
<dbReference type="EMBL" id="JBBPBM010000010">
    <property type="protein sequence ID" value="KAK8564706.1"/>
    <property type="molecule type" value="Genomic_DNA"/>
</dbReference>